<dbReference type="AlphaFoldDB" id="A0AA44ZQS9"/>
<accession>A0AA44ZQS9</accession>
<evidence type="ECO:0000313" key="3">
    <source>
        <dbReference type="Proteomes" id="UP000232453"/>
    </source>
</evidence>
<sequence length="95" mass="9799">MVVPEEPVTVSLPAGAALSGLSAYDVWIRYAGLGGTGSEHDVADMLTDPAAGARADRVLLARVLDAHLVVLGCRRRVRPDTGDDPDLPAAPPAVS</sequence>
<proteinExistence type="predicted"/>
<gene>
    <name evidence="2" type="ORF">ATL51_4008</name>
</gene>
<evidence type="ECO:0000256" key="1">
    <source>
        <dbReference type="SAM" id="MobiDB-lite"/>
    </source>
</evidence>
<protein>
    <submittedName>
        <fullName evidence="2">Uncharacterized protein</fullName>
    </submittedName>
</protein>
<dbReference type="Proteomes" id="UP000232453">
    <property type="component" value="Unassembled WGS sequence"/>
</dbReference>
<organism evidence="2 3">
    <name type="scientific">Pseudonocardia alni</name>
    <name type="common">Amycolata alni</name>
    <dbReference type="NCBI Taxonomy" id="33907"/>
    <lineage>
        <taxon>Bacteria</taxon>
        <taxon>Bacillati</taxon>
        <taxon>Actinomycetota</taxon>
        <taxon>Actinomycetes</taxon>
        <taxon>Pseudonocardiales</taxon>
        <taxon>Pseudonocardiaceae</taxon>
        <taxon>Pseudonocardia</taxon>
    </lineage>
</organism>
<name>A0AA44ZQS9_PSEA5</name>
<dbReference type="EMBL" id="PHUJ01000003">
    <property type="protein sequence ID" value="PKB32286.1"/>
    <property type="molecule type" value="Genomic_DNA"/>
</dbReference>
<comment type="caution">
    <text evidence="2">The sequence shown here is derived from an EMBL/GenBank/DDBJ whole genome shotgun (WGS) entry which is preliminary data.</text>
</comment>
<feature type="region of interest" description="Disordered" evidence="1">
    <location>
        <begin position="76"/>
        <end position="95"/>
    </location>
</feature>
<reference evidence="2 3" key="1">
    <citation type="submission" date="2017-11" db="EMBL/GenBank/DDBJ databases">
        <title>Sequencing the genomes of 1000 actinobacteria strains.</title>
        <authorList>
            <person name="Klenk H.-P."/>
        </authorList>
    </citation>
    <scope>NUCLEOTIDE SEQUENCE [LARGE SCALE GENOMIC DNA]</scope>
    <source>
        <strain evidence="2 3">DSM 44104</strain>
    </source>
</reference>
<evidence type="ECO:0000313" key="2">
    <source>
        <dbReference type="EMBL" id="PKB32286.1"/>
    </source>
</evidence>